<evidence type="ECO:0000256" key="7">
    <source>
        <dbReference type="ARBA" id="ARBA00023163"/>
    </source>
</evidence>
<dbReference type="GO" id="GO:0045944">
    <property type="term" value="P:positive regulation of transcription by RNA polymerase II"/>
    <property type="evidence" value="ECO:0007669"/>
    <property type="project" value="TreeGrafter"/>
</dbReference>
<evidence type="ECO:0000256" key="10">
    <source>
        <dbReference type="ARBA" id="ARBA00032008"/>
    </source>
</evidence>
<keyword evidence="6 11" id="KW-0010">Activator</keyword>
<evidence type="ECO:0000313" key="17">
    <source>
        <dbReference type="Proteomes" id="UP000326924"/>
    </source>
</evidence>
<feature type="compositionally biased region" description="Acidic residues" evidence="12">
    <location>
        <begin position="802"/>
        <end position="834"/>
    </location>
</feature>
<feature type="compositionally biased region" description="Polar residues" evidence="12">
    <location>
        <begin position="626"/>
        <end position="635"/>
    </location>
</feature>
<comment type="subunit">
    <text evidence="11">Component of the SRB8-11 complex, which itself associates with the Mediator complex.</text>
</comment>
<evidence type="ECO:0000259" key="13">
    <source>
        <dbReference type="Pfam" id="PF06333"/>
    </source>
</evidence>
<keyword evidence="7 11" id="KW-0804">Transcription</keyword>
<comment type="similarity">
    <text evidence="2 11">Belongs to the Mediator complex subunit 13 family.</text>
</comment>
<comment type="subcellular location">
    <subcellularLocation>
        <location evidence="1 11">Nucleus</location>
    </subcellularLocation>
</comment>
<evidence type="ECO:0000256" key="8">
    <source>
        <dbReference type="ARBA" id="ARBA00023242"/>
    </source>
</evidence>
<evidence type="ECO:0000256" key="6">
    <source>
        <dbReference type="ARBA" id="ARBA00023159"/>
    </source>
</evidence>
<feature type="region of interest" description="Disordered" evidence="12">
    <location>
        <begin position="702"/>
        <end position="728"/>
    </location>
</feature>
<dbReference type="InterPro" id="IPR041285">
    <property type="entry name" value="MID_MedPIWI"/>
</dbReference>
<evidence type="ECO:0000256" key="5">
    <source>
        <dbReference type="ARBA" id="ARBA00023015"/>
    </source>
</evidence>
<feature type="region of interest" description="Disordered" evidence="12">
    <location>
        <begin position="469"/>
        <end position="527"/>
    </location>
</feature>
<protein>
    <recommendedName>
        <fullName evidence="3 11">Mediator of RNA polymerase II transcription subunit 13</fullName>
    </recommendedName>
    <alternativeName>
        <fullName evidence="10 11">Mediator complex subunit 13</fullName>
    </alternativeName>
</protein>
<proteinExistence type="inferred from homology"/>
<dbReference type="Pfam" id="PF06333">
    <property type="entry name" value="Med13_C"/>
    <property type="match status" value="1"/>
</dbReference>
<dbReference type="PANTHER" id="PTHR48249">
    <property type="entry name" value="MEDIATOR OF RNA POLYMERASE II TRANSCRIPTION SUBUNIT 13"/>
    <property type="match status" value="1"/>
</dbReference>
<evidence type="ECO:0000256" key="3">
    <source>
        <dbReference type="ARBA" id="ARBA00019618"/>
    </source>
</evidence>
<keyword evidence="5 11" id="KW-0805">Transcription regulation</keyword>
<keyword evidence="4 11" id="KW-0678">Repressor</keyword>
<feature type="region of interest" description="Disordered" evidence="12">
    <location>
        <begin position="625"/>
        <end position="671"/>
    </location>
</feature>
<keyword evidence="17" id="KW-1185">Reference proteome</keyword>
<evidence type="ECO:0000256" key="2">
    <source>
        <dbReference type="ARBA" id="ARBA00009354"/>
    </source>
</evidence>
<evidence type="ECO:0000256" key="12">
    <source>
        <dbReference type="SAM" id="MobiDB-lite"/>
    </source>
</evidence>
<dbReference type="Pfam" id="PF18296">
    <property type="entry name" value="MID_MedPIWI"/>
    <property type="match status" value="1"/>
</dbReference>
<feature type="domain" description="Mediator complex subunit Med13 C-terminal" evidence="13">
    <location>
        <begin position="1281"/>
        <end position="1574"/>
    </location>
</feature>
<gene>
    <name evidence="16" type="ORF">FN846DRAFT_598689</name>
</gene>
<evidence type="ECO:0000259" key="15">
    <source>
        <dbReference type="Pfam" id="PF18296"/>
    </source>
</evidence>
<keyword evidence="8 11" id="KW-0539">Nucleus</keyword>
<evidence type="ECO:0000256" key="11">
    <source>
        <dbReference type="RuleBase" id="RU364134"/>
    </source>
</evidence>
<feature type="region of interest" description="Disordered" evidence="12">
    <location>
        <begin position="794"/>
        <end position="841"/>
    </location>
</feature>
<dbReference type="InterPro" id="IPR051139">
    <property type="entry name" value="Mediator_complx_sub13"/>
</dbReference>
<evidence type="ECO:0000313" key="16">
    <source>
        <dbReference type="EMBL" id="KAA8909666.1"/>
    </source>
</evidence>
<evidence type="ECO:0000256" key="1">
    <source>
        <dbReference type="ARBA" id="ARBA00004123"/>
    </source>
</evidence>
<dbReference type="Proteomes" id="UP000326924">
    <property type="component" value="Unassembled WGS sequence"/>
</dbReference>
<sequence>MDSPSSVLTNVLKIDNLSRVPYAIYEPSLPDNSHLLSPTTLADRQCDVLREVERTLKAEGVPVLSDFEKCCLWVFHIHGIAEATTGGPDDVPVVDLTGNTVPAGHTKDDRWVHLEERLQEEWQFIETATGVFLASSLAPQYPNEPVMIDLTLDDVPEPIAEPILEEFVVYGHLIAAVLSVITFCLASREGFTPLNSRTLVSSSSLPVTRGHKSLAERHGKEEILPSRPVADPDLVTPLILELEAYMTSAGTLVVIPHSEKQKAIQRVGTSDLTPSSLQSREVFIAPWGEWGRLLPAEAEPENPLRKRAEEKWKDNVMSYLKDRGIVSTTPIEGQKESALQEAIEQGEWLNVEIWLRPLTDLSMGDLHQILWPKALLFLRSSEGDKRTALPIKENSDFWKSVFDDPEYTQLAWGKLASLISTLDTAHEPKKTAELDAGAEWWSVQSAVHWSLQWFKGRDERAKKIKEHVEEKRRKELQEHGIKEEKITAEKGKGGEAKQGPGGVYPTPPDGAASVLTGGPASTSSTGAADMSTAFTAGGGSGMDVDWPGESNVANNDHMIPQRETDLFGDGMEDMDMKVTEDDFDFFDNQPDFGEVDNTSGGMDVDIGGLTGQMMNMGAGNVDMRMSSPSPVQTSAPGACTAPPAQKPERNKKRSRMAAPPELKEIPPLPSNQVRTPPLSPHRAIGWLVPGYQPPTTNGSNFTPPASGGFKKPSTALARTQKPTALPRRRSSMYSPITFTDNVEMVDQKYALGGRFFLSEAPKGDEYSGEDVTKINRSHSLKRKRRIATASEFTLSTPAVDDTPIDFEGEDTSSSEWESDSEESDADDSTDDEEYYTSPSQGERMQHLGFLDWVKKRKWPSESGTMEVDTPEGLAQRRDVAIGVDGEVDIVPELAPPPWRRMQPEPVDETLIGAFEDISLTSEPLTLTSLADVEFQEVSAVLAGQVNGWVHSSWREKNETLGDDEEDMETSLIRRRSGRDQNLVEDVIKGLFREGVVVRCSLETYAAIADSIQEPPPIPPPPPLGHGHFLGRASQTLMPNLSQRRNKDDNPGKNWEVFLVPPPHVRLQRGDNVLEMLAPALYFWETFSLAPISGNKNVISFCFHPASGAMREGADFLLERVGSSYEAGRFGMHVRAEIDGVVENGLVPVEIPAGEPQNYENGMKAMLGQLEGFGAAIAHGVGDEGMNVVIYVVNPFEHPASLVDICASFVRMQRLYEACIATLPEAKPNHLVLQIVPANFVAHKLGGVMRVGIVHHLAVEVYNRCIPTDTGTDYAEAKRVASPPIQLARPIPQKIEFRLTPDPSPALLKENQLLHIAYSQSLDERWVSVAWSDNTGSVQKTATINLGRRNSGVLRPFTEVLNEIWDATADLIKYPAVRWRLAITKVCSSTMPADEVETWKALVATHDRVSATYLLSADLQSPFRISELLPDLKMDNFWPQANLLYSTPPVLVNTPTPTGTGSIVSPDASAAATPGGPEGAATELLDPDAELVDATDESWGVVLAHTLPVRGEVETRRRCARPTGLLLRRGEEWSVTATVSVVEGGGTEFVREVLETWRGLAVLGHFMGTPPGVPWMLAWCQTVEEIARVM</sequence>
<dbReference type="InterPro" id="IPR009401">
    <property type="entry name" value="Med13_C"/>
</dbReference>
<feature type="domain" description="Mediator complex subunit Med13 N-terminal" evidence="14">
    <location>
        <begin position="1"/>
        <end position="380"/>
    </location>
</feature>
<dbReference type="EMBL" id="VXIS01000055">
    <property type="protein sequence ID" value="KAA8909666.1"/>
    <property type="molecule type" value="Genomic_DNA"/>
</dbReference>
<name>A0A5J5F1U9_9PEZI</name>
<dbReference type="Pfam" id="PF11597">
    <property type="entry name" value="Med13_N"/>
    <property type="match status" value="1"/>
</dbReference>
<dbReference type="GO" id="GO:0003713">
    <property type="term" value="F:transcription coactivator activity"/>
    <property type="evidence" value="ECO:0007669"/>
    <property type="project" value="TreeGrafter"/>
</dbReference>
<organism evidence="16 17">
    <name type="scientific">Sphaerosporella brunnea</name>
    <dbReference type="NCBI Taxonomy" id="1250544"/>
    <lineage>
        <taxon>Eukaryota</taxon>
        <taxon>Fungi</taxon>
        <taxon>Dikarya</taxon>
        <taxon>Ascomycota</taxon>
        <taxon>Pezizomycotina</taxon>
        <taxon>Pezizomycetes</taxon>
        <taxon>Pezizales</taxon>
        <taxon>Pyronemataceae</taxon>
        <taxon>Sphaerosporella</taxon>
    </lineage>
</organism>
<feature type="domain" description="MID" evidence="15">
    <location>
        <begin position="1095"/>
        <end position="1264"/>
    </location>
</feature>
<dbReference type="OrthoDB" id="103819at2759"/>
<dbReference type="GO" id="GO:0016592">
    <property type="term" value="C:mediator complex"/>
    <property type="evidence" value="ECO:0007669"/>
    <property type="project" value="InterPro"/>
</dbReference>
<evidence type="ECO:0000256" key="9">
    <source>
        <dbReference type="ARBA" id="ARBA00025661"/>
    </source>
</evidence>
<dbReference type="InParanoid" id="A0A5J5F1U9"/>
<dbReference type="InterPro" id="IPR021643">
    <property type="entry name" value="Mediator_Med13_N"/>
</dbReference>
<accession>A0A5J5F1U9</accession>
<reference evidence="16 17" key="1">
    <citation type="submission" date="2019-09" db="EMBL/GenBank/DDBJ databases">
        <title>Draft genome of the ectomycorrhizal ascomycete Sphaerosporella brunnea.</title>
        <authorList>
            <consortium name="DOE Joint Genome Institute"/>
            <person name="Benucci G.M."/>
            <person name="Marozzi G."/>
            <person name="Antonielli L."/>
            <person name="Sanchez S."/>
            <person name="Marco P."/>
            <person name="Wang X."/>
            <person name="Falini L.B."/>
            <person name="Barry K."/>
            <person name="Haridas S."/>
            <person name="Lipzen A."/>
            <person name="Labutti K."/>
            <person name="Grigoriev I.V."/>
            <person name="Murat C."/>
            <person name="Martin F."/>
            <person name="Albertini E."/>
            <person name="Donnini D."/>
            <person name="Bonito G."/>
        </authorList>
    </citation>
    <scope>NUCLEOTIDE SEQUENCE [LARGE SCALE GENOMIC DNA]</scope>
    <source>
        <strain evidence="16 17">Sb_GMNB300</strain>
    </source>
</reference>
<comment type="function">
    <text evidence="9 11">Component of the SRB8-11 complex. The SRB8-11 complex is a regulatory module of the Mediator complex which is itself involved in regulation of basal and activated RNA polymerase II-dependent transcription. The SRB8-11 complex may be involved in the transcriptional repression of a subset of genes regulated by Mediator. It may inhibit the association of the Mediator complex with RNA polymerase II to form the holoenzyme complex.</text>
</comment>
<evidence type="ECO:0000259" key="14">
    <source>
        <dbReference type="Pfam" id="PF11597"/>
    </source>
</evidence>
<feature type="compositionally biased region" description="Basic and acidic residues" evidence="12">
    <location>
        <begin position="469"/>
        <end position="495"/>
    </location>
</feature>
<evidence type="ECO:0000256" key="4">
    <source>
        <dbReference type="ARBA" id="ARBA00022491"/>
    </source>
</evidence>
<dbReference type="PANTHER" id="PTHR48249:SF3">
    <property type="entry name" value="MEDIATOR OF RNA POLYMERASE II TRANSCRIPTION SUBUNIT 13"/>
    <property type="match status" value="1"/>
</dbReference>
<comment type="caution">
    <text evidence="16">The sequence shown here is derived from an EMBL/GenBank/DDBJ whole genome shotgun (WGS) entry which is preliminary data.</text>
</comment>